<reference evidence="1 2" key="1">
    <citation type="submission" date="2022-06" db="EMBL/GenBank/DDBJ databases">
        <title>Paraconexibacter antarcticus.</title>
        <authorList>
            <person name="Kim C.S."/>
        </authorList>
    </citation>
    <scope>NUCLEOTIDE SEQUENCE [LARGE SCALE GENOMIC DNA]</scope>
    <source>
        <strain evidence="1 2">02-257</strain>
    </source>
</reference>
<name>A0ABY5DKL4_9ACTN</name>
<protein>
    <submittedName>
        <fullName evidence="1">Uncharacterized protein</fullName>
    </submittedName>
</protein>
<accession>A0ABY5DKL4</accession>
<keyword evidence="2" id="KW-1185">Reference proteome</keyword>
<gene>
    <name evidence="1" type="ORF">NBH00_12780</name>
</gene>
<sequence length="148" mass="16466">MTRPHPKVQYLATVVVSSLDDLLESELPEATAAQLQTLRQLVVEEGGLQLKASDVIWPDSGIDATIDDIRHVMSPSGAEDVLSERAREALQRVGIQTVGQLYQMADERERHCALTGDPKTYREKHGIDEFVEAEILGFLRRLEVLTGD</sequence>
<proteinExistence type="predicted"/>
<dbReference type="Proteomes" id="UP001056035">
    <property type="component" value="Chromosome"/>
</dbReference>
<organism evidence="1 2">
    <name type="scientific">Paraconexibacter antarcticus</name>
    <dbReference type="NCBI Taxonomy" id="2949664"/>
    <lineage>
        <taxon>Bacteria</taxon>
        <taxon>Bacillati</taxon>
        <taxon>Actinomycetota</taxon>
        <taxon>Thermoleophilia</taxon>
        <taxon>Solirubrobacterales</taxon>
        <taxon>Paraconexibacteraceae</taxon>
        <taxon>Paraconexibacter</taxon>
    </lineage>
</organism>
<evidence type="ECO:0000313" key="1">
    <source>
        <dbReference type="EMBL" id="UTI62243.1"/>
    </source>
</evidence>
<dbReference type="RefSeq" id="WP_254568981.1">
    <property type="nucleotide sequence ID" value="NZ_CP098502.1"/>
</dbReference>
<evidence type="ECO:0000313" key="2">
    <source>
        <dbReference type="Proteomes" id="UP001056035"/>
    </source>
</evidence>
<dbReference type="EMBL" id="CP098502">
    <property type="protein sequence ID" value="UTI62243.1"/>
    <property type="molecule type" value="Genomic_DNA"/>
</dbReference>